<dbReference type="SUPFAM" id="SSF52540">
    <property type="entry name" value="P-loop containing nucleoside triphosphate hydrolases"/>
    <property type="match status" value="1"/>
</dbReference>
<dbReference type="EC" id="2.7.1.12" evidence="3 9"/>
<dbReference type="InterPro" id="IPR006001">
    <property type="entry name" value="Therm_gnt_kin"/>
</dbReference>
<dbReference type="InterPro" id="IPR027417">
    <property type="entry name" value="P-loop_NTPase"/>
</dbReference>
<comment type="pathway">
    <text evidence="1">Carbohydrate acid metabolism.</text>
</comment>
<evidence type="ECO:0000256" key="7">
    <source>
        <dbReference type="ARBA" id="ARBA00022840"/>
    </source>
</evidence>
<evidence type="ECO:0000256" key="6">
    <source>
        <dbReference type="ARBA" id="ARBA00022777"/>
    </source>
</evidence>
<proteinExistence type="inferred from homology"/>
<evidence type="ECO:0000313" key="11">
    <source>
        <dbReference type="Proteomes" id="UP000268033"/>
    </source>
</evidence>
<dbReference type="PANTHER" id="PTHR43442:SF3">
    <property type="entry name" value="GLUCONOKINASE-RELATED"/>
    <property type="match status" value="1"/>
</dbReference>
<gene>
    <name evidence="10" type="ORF">EDC28_11087</name>
</gene>
<keyword evidence="7 9" id="KW-0067">ATP-binding</keyword>
<dbReference type="GO" id="GO:0005975">
    <property type="term" value="P:carbohydrate metabolic process"/>
    <property type="evidence" value="ECO:0007669"/>
    <property type="project" value="InterPro"/>
</dbReference>
<evidence type="ECO:0000256" key="2">
    <source>
        <dbReference type="ARBA" id="ARBA00008420"/>
    </source>
</evidence>
<dbReference type="STRING" id="584787.GCA_001247655_00994"/>
<evidence type="ECO:0000256" key="5">
    <source>
        <dbReference type="ARBA" id="ARBA00022741"/>
    </source>
</evidence>
<evidence type="ECO:0000256" key="8">
    <source>
        <dbReference type="ARBA" id="ARBA00048090"/>
    </source>
</evidence>
<dbReference type="NCBIfam" id="TIGR01313">
    <property type="entry name" value="therm_gnt_kin"/>
    <property type="match status" value="1"/>
</dbReference>
<keyword evidence="6 9" id="KW-0418">Kinase</keyword>
<dbReference type="GO" id="GO:0046316">
    <property type="term" value="F:gluconokinase activity"/>
    <property type="evidence" value="ECO:0007669"/>
    <property type="project" value="UniProtKB-EC"/>
</dbReference>
<evidence type="ECO:0000256" key="3">
    <source>
        <dbReference type="ARBA" id="ARBA00012054"/>
    </source>
</evidence>
<dbReference type="RefSeq" id="WP_123422371.1">
    <property type="nucleotide sequence ID" value="NZ_JBLXAC010000009.1"/>
</dbReference>
<protein>
    <recommendedName>
        <fullName evidence="3 9">Gluconokinase</fullName>
        <ecNumber evidence="3 9">2.7.1.12</ecNumber>
    </recommendedName>
</protein>
<reference evidence="10 11" key="1">
    <citation type="submission" date="2018-11" db="EMBL/GenBank/DDBJ databases">
        <title>Genomic Encyclopedia of Type Strains, Phase IV (KMG-IV): sequencing the most valuable type-strain genomes for metagenomic binning, comparative biology and taxonomic classification.</title>
        <authorList>
            <person name="Goeker M."/>
        </authorList>
    </citation>
    <scope>NUCLEOTIDE SEQUENCE [LARGE SCALE GENOMIC DNA]</scope>
    <source>
        <strain evidence="10 11">DSM 21945</strain>
    </source>
</reference>
<organism evidence="10 11">
    <name type="scientific">Gallaecimonas pentaromativorans</name>
    <dbReference type="NCBI Taxonomy" id="584787"/>
    <lineage>
        <taxon>Bacteria</taxon>
        <taxon>Pseudomonadati</taxon>
        <taxon>Pseudomonadota</taxon>
        <taxon>Gammaproteobacteria</taxon>
        <taxon>Enterobacterales</taxon>
        <taxon>Gallaecimonadaceae</taxon>
        <taxon>Gallaecimonas</taxon>
    </lineage>
</organism>
<keyword evidence="11" id="KW-1185">Reference proteome</keyword>
<dbReference type="GO" id="GO:0005524">
    <property type="term" value="F:ATP binding"/>
    <property type="evidence" value="ECO:0007669"/>
    <property type="project" value="UniProtKB-KW"/>
</dbReference>
<comment type="similarity">
    <text evidence="2 9">Belongs to the gluconokinase GntK/GntV family.</text>
</comment>
<sequence>MEQQQKRDLVVMGVAGSGKTTLAQYLSQALGYHYLEGDDFHSPEGKALMASGQPLSSSLRERWVETLCQQLGQHRLAGQPVVLSYSGLIARHRQQIRQAGNRPLFIYLCGDRALLLRRLEQRQGHFMPPSQLDNQLSTMEPPSGEADVLTLALDCPPAEVLTQVLAQLRQGQ</sequence>
<keyword evidence="5 9" id="KW-0547">Nucleotide-binding</keyword>
<dbReference type="EMBL" id="RJUL01000010">
    <property type="protein sequence ID" value="ROQ22444.1"/>
    <property type="molecule type" value="Genomic_DNA"/>
</dbReference>
<evidence type="ECO:0000313" key="10">
    <source>
        <dbReference type="EMBL" id="ROQ22444.1"/>
    </source>
</evidence>
<dbReference type="Gene3D" id="3.40.50.300">
    <property type="entry name" value="P-loop containing nucleotide triphosphate hydrolases"/>
    <property type="match status" value="1"/>
</dbReference>
<dbReference type="AlphaFoldDB" id="A0A3N1NRM9"/>
<dbReference type="CDD" id="cd02021">
    <property type="entry name" value="GntK"/>
    <property type="match status" value="1"/>
</dbReference>
<dbReference type="Pfam" id="PF13671">
    <property type="entry name" value="AAA_33"/>
    <property type="match status" value="1"/>
</dbReference>
<comment type="catalytic activity">
    <reaction evidence="8 9">
        <text>D-gluconate + ATP = 6-phospho-D-gluconate + ADP + H(+)</text>
        <dbReference type="Rhea" id="RHEA:19433"/>
        <dbReference type="ChEBI" id="CHEBI:15378"/>
        <dbReference type="ChEBI" id="CHEBI:18391"/>
        <dbReference type="ChEBI" id="CHEBI:30616"/>
        <dbReference type="ChEBI" id="CHEBI:58759"/>
        <dbReference type="ChEBI" id="CHEBI:456216"/>
        <dbReference type="EC" id="2.7.1.12"/>
    </reaction>
</comment>
<accession>A0A3N1NRM9</accession>
<name>A0A3N1NRM9_9GAMM</name>
<keyword evidence="4 9" id="KW-0808">Transferase</keyword>
<evidence type="ECO:0000256" key="4">
    <source>
        <dbReference type="ARBA" id="ARBA00022679"/>
    </source>
</evidence>
<dbReference type="Proteomes" id="UP000268033">
    <property type="component" value="Unassembled WGS sequence"/>
</dbReference>
<dbReference type="PANTHER" id="PTHR43442">
    <property type="entry name" value="GLUCONOKINASE-RELATED"/>
    <property type="match status" value="1"/>
</dbReference>
<dbReference type="GO" id="GO:0005737">
    <property type="term" value="C:cytoplasm"/>
    <property type="evidence" value="ECO:0007669"/>
    <property type="project" value="TreeGrafter"/>
</dbReference>
<comment type="caution">
    <text evidence="10">The sequence shown here is derived from an EMBL/GenBank/DDBJ whole genome shotgun (WGS) entry which is preliminary data.</text>
</comment>
<evidence type="ECO:0000256" key="9">
    <source>
        <dbReference type="RuleBase" id="RU363066"/>
    </source>
</evidence>
<evidence type="ECO:0000256" key="1">
    <source>
        <dbReference type="ARBA" id="ARBA00004761"/>
    </source>
</evidence>